<protein>
    <submittedName>
        <fullName evidence="3">4857_t:CDS:1</fullName>
    </submittedName>
</protein>
<organism evidence="3 4">
    <name type="scientific">Ambispora leptoticha</name>
    <dbReference type="NCBI Taxonomy" id="144679"/>
    <lineage>
        <taxon>Eukaryota</taxon>
        <taxon>Fungi</taxon>
        <taxon>Fungi incertae sedis</taxon>
        <taxon>Mucoromycota</taxon>
        <taxon>Glomeromycotina</taxon>
        <taxon>Glomeromycetes</taxon>
        <taxon>Archaeosporales</taxon>
        <taxon>Ambisporaceae</taxon>
        <taxon>Ambispora</taxon>
    </lineage>
</organism>
<feature type="domain" description="Myb-like" evidence="2">
    <location>
        <begin position="79"/>
        <end position="126"/>
    </location>
</feature>
<dbReference type="EMBL" id="CAJVPS010007385">
    <property type="protein sequence ID" value="CAG8634205.1"/>
    <property type="molecule type" value="Genomic_DNA"/>
</dbReference>
<dbReference type="SUPFAM" id="SSF46689">
    <property type="entry name" value="Homeodomain-like"/>
    <property type="match status" value="1"/>
</dbReference>
<dbReference type="InterPro" id="IPR009057">
    <property type="entry name" value="Homeodomain-like_sf"/>
</dbReference>
<gene>
    <name evidence="3" type="ORF">ALEPTO_LOCUS9474</name>
</gene>
<reference evidence="3" key="1">
    <citation type="submission" date="2021-06" db="EMBL/GenBank/DDBJ databases">
        <authorList>
            <person name="Kallberg Y."/>
            <person name="Tangrot J."/>
            <person name="Rosling A."/>
        </authorList>
    </citation>
    <scope>NUCLEOTIDE SEQUENCE</scope>
    <source>
        <strain evidence="3">FL130A</strain>
    </source>
</reference>
<dbReference type="AlphaFoldDB" id="A0A9N9DBT4"/>
<dbReference type="Proteomes" id="UP000789508">
    <property type="component" value="Unassembled WGS sequence"/>
</dbReference>
<dbReference type="InterPro" id="IPR001005">
    <property type="entry name" value="SANT/Myb"/>
</dbReference>
<feature type="compositionally biased region" description="Low complexity" evidence="1">
    <location>
        <begin position="56"/>
        <end position="71"/>
    </location>
</feature>
<evidence type="ECO:0000313" key="3">
    <source>
        <dbReference type="EMBL" id="CAG8634205.1"/>
    </source>
</evidence>
<evidence type="ECO:0000313" key="4">
    <source>
        <dbReference type="Proteomes" id="UP000789508"/>
    </source>
</evidence>
<evidence type="ECO:0000256" key="1">
    <source>
        <dbReference type="SAM" id="MobiDB-lite"/>
    </source>
</evidence>
<sequence>MSEYKMKQEPLDTLRIAIEESKISISKKRGSKCKPRESLPEKNVSKKSKTIASDVSTTTSTLTSNKESSTSKIGRKPSSAWTPEQDNQLIDAVLSHLVEVPWAAIASEKFPERGRGGCYNRWQTLKKKMYAVNTDNVKVNP</sequence>
<feature type="region of interest" description="Disordered" evidence="1">
    <location>
        <begin position="25"/>
        <end position="84"/>
    </location>
</feature>
<dbReference type="CDD" id="cd00167">
    <property type="entry name" value="SANT"/>
    <property type="match status" value="1"/>
</dbReference>
<comment type="caution">
    <text evidence="3">The sequence shown here is derived from an EMBL/GenBank/DDBJ whole genome shotgun (WGS) entry which is preliminary data.</text>
</comment>
<accession>A0A9N9DBT4</accession>
<dbReference type="Pfam" id="PF00249">
    <property type="entry name" value="Myb_DNA-binding"/>
    <property type="match status" value="1"/>
</dbReference>
<dbReference type="PROSITE" id="PS50090">
    <property type="entry name" value="MYB_LIKE"/>
    <property type="match status" value="1"/>
</dbReference>
<feature type="compositionally biased region" description="Basic and acidic residues" evidence="1">
    <location>
        <begin position="34"/>
        <end position="44"/>
    </location>
</feature>
<dbReference type="SMART" id="SM00717">
    <property type="entry name" value="SANT"/>
    <property type="match status" value="1"/>
</dbReference>
<name>A0A9N9DBT4_9GLOM</name>
<proteinExistence type="predicted"/>
<evidence type="ECO:0000259" key="2">
    <source>
        <dbReference type="PROSITE" id="PS50090"/>
    </source>
</evidence>
<dbReference type="Gene3D" id="1.10.10.60">
    <property type="entry name" value="Homeodomain-like"/>
    <property type="match status" value="1"/>
</dbReference>
<dbReference type="OrthoDB" id="2438500at2759"/>
<keyword evidence="4" id="KW-1185">Reference proteome</keyword>